<evidence type="ECO:0000313" key="2">
    <source>
        <dbReference type="EMBL" id="UQX87981.1"/>
    </source>
</evidence>
<evidence type="ECO:0000259" key="1">
    <source>
        <dbReference type="PROSITE" id="PS50943"/>
    </source>
</evidence>
<dbReference type="InterPro" id="IPR001387">
    <property type="entry name" value="Cro/C1-type_HTH"/>
</dbReference>
<dbReference type="PROSITE" id="PS50943">
    <property type="entry name" value="HTH_CROC1"/>
    <property type="match status" value="1"/>
</dbReference>
<name>A0ABY4QYB1_9ACTN</name>
<reference evidence="2" key="2">
    <citation type="submission" date="2022-05" db="EMBL/GenBank/DDBJ databases">
        <authorList>
            <person name="Kim J.-S."/>
            <person name="Lee K."/>
            <person name="Suh M."/>
            <person name="Eom M."/>
            <person name="Kim J.-S."/>
            <person name="Kim D.-S."/>
            <person name="Ko S.-H."/>
            <person name="Shin Y."/>
            <person name="Lee J.-S."/>
        </authorList>
    </citation>
    <scope>NUCLEOTIDE SEQUENCE</scope>
    <source>
        <strain evidence="2">N237</strain>
    </source>
</reference>
<reference evidence="2" key="1">
    <citation type="journal article" date="2018" name="Int. J. Syst. Evol. Microbiol.">
        <title>Jatrophihabitans telluris sp. nov., isolated from sediment soil of lava forest wetlands and the emended description of the genus Jatrophihabitans.</title>
        <authorList>
            <person name="Lee K.C."/>
            <person name="Suh M.K."/>
            <person name="Eom M.K."/>
            <person name="Kim K.K."/>
            <person name="Kim J.S."/>
            <person name="Kim D.S."/>
            <person name="Ko S.H."/>
            <person name="Shin Y.K."/>
            <person name="Lee J.S."/>
        </authorList>
    </citation>
    <scope>NUCLEOTIDE SEQUENCE</scope>
    <source>
        <strain evidence="2">N237</strain>
    </source>
</reference>
<proteinExistence type="predicted"/>
<keyword evidence="3" id="KW-1185">Reference proteome</keyword>
<dbReference type="RefSeq" id="WP_249771038.1">
    <property type="nucleotide sequence ID" value="NZ_CP097332.1"/>
</dbReference>
<dbReference type="Proteomes" id="UP001056336">
    <property type="component" value="Chromosome"/>
</dbReference>
<feature type="domain" description="HTH cro/C1-type" evidence="1">
    <location>
        <begin position="9"/>
        <end position="64"/>
    </location>
</feature>
<accession>A0ABY4QYB1</accession>
<dbReference type="Pfam" id="PF01381">
    <property type="entry name" value="HTH_3"/>
    <property type="match status" value="1"/>
</dbReference>
<dbReference type="Gene3D" id="1.10.260.40">
    <property type="entry name" value="lambda repressor-like DNA-binding domains"/>
    <property type="match status" value="1"/>
</dbReference>
<dbReference type="InterPro" id="IPR010982">
    <property type="entry name" value="Lambda_DNA-bd_dom_sf"/>
</dbReference>
<dbReference type="EMBL" id="CP097332">
    <property type="protein sequence ID" value="UQX87981.1"/>
    <property type="molecule type" value="Genomic_DNA"/>
</dbReference>
<dbReference type="SMART" id="SM00530">
    <property type="entry name" value="HTH_XRE"/>
    <property type="match status" value="1"/>
</dbReference>
<protein>
    <submittedName>
        <fullName evidence="2">Helix-turn-helix domain-containing protein</fullName>
    </submittedName>
</protein>
<gene>
    <name evidence="2" type="ORF">M6D93_17000</name>
</gene>
<evidence type="ECO:0000313" key="3">
    <source>
        <dbReference type="Proteomes" id="UP001056336"/>
    </source>
</evidence>
<sequence>MRLRSRDVLADYIRLLGMSERAFAAQAGLGHATVNHLITGRRVSCSAATAAAIERALGCPPGLLFMAL</sequence>
<organism evidence="2 3">
    <name type="scientific">Jatrophihabitans telluris</name>
    <dbReference type="NCBI Taxonomy" id="2038343"/>
    <lineage>
        <taxon>Bacteria</taxon>
        <taxon>Bacillati</taxon>
        <taxon>Actinomycetota</taxon>
        <taxon>Actinomycetes</taxon>
        <taxon>Jatrophihabitantales</taxon>
        <taxon>Jatrophihabitantaceae</taxon>
        <taxon>Jatrophihabitans</taxon>
    </lineage>
</organism>
<dbReference type="SUPFAM" id="SSF47413">
    <property type="entry name" value="lambda repressor-like DNA-binding domains"/>
    <property type="match status" value="1"/>
</dbReference>